<keyword evidence="3" id="KW-1185">Reference proteome</keyword>
<protein>
    <submittedName>
        <fullName evidence="2">Uncharacterized protein</fullName>
    </submittedName>
</protein>
<evidence type="ECO:0000313" key="3">
    <source>
        <dbReference type="Proteomes" id="UP001302602"/>
    </source>
</evidence>
<dbReference type="AlphaFoldDB" id="A0AAN6TS33"/>
<dbReference type="Proteomes" id="UP001302602">
    <property type="component" value="Unassembled WGS sequence"/>
</dbReference>
<gene>
    <name evidence="2" type="ORF">N657DRAFT_637435</name>
</gene>
<dbReference type="RefSeq" id="XP_062643034.1">
    <property type="nucleotide sequence ID" value="XM_062791508.1"/>
</dbReference>
<evidence type="ECO:0000313" key="2">
    <source>
        <dbReference type="EMBL" id="KAK4119261.1"/>
    </source>
</evidence>
<sequence>MRGRISRFSAHQAKTSPFPAPTSTRIFSSTSTRTAYGRLPTSLATSLKTRSSMFDGISSLARPAHDDEKWCMRDDEGRNERIGRPTAAVETWLIGMGRCINIPFWDRSKFSDRDGRREWKRLRSYYGRPRRGGDVTARLAEMSKDGDDNQHWTHVL</sequence>
<feature type="region of interest" description="Disordered" evidence="1">
    <location>
        <begin position="1"/>
        <end position="26"/>
    </location>
</feature>
<reference evidence="2" key="2">
    <citation type="submission" date="2023-05" db="EMBL/GenBank/DDBJ databases">
        <authorList>
            <consortium name="Lawrence Berkeley National Laboratory"/>
            <person name="Steindorff A."/>
            <person name="Hensen N."/>
            <person name="Bonometti L."/>
            <person name="Westerberg I."/>
            <person name="Brannstrom I.O."/>
            <person name="Guillou S."/>
            <person name="Cros-Aarteil S."/>
            <person name="Calhoun S."/>
            <person name="Haridas S."/>
            <person name="Kuo A."/>
            <person name="Mondo S."/>
            <person name="Pangilinan J."/>
            <person name="Riley R."/>
            <person name="Labutti K."/>
            <person name="Andreopoulos B."/>
            <person name="Lipzen A."/>
            <person name="Chen C."/>
            <person name="Yanf M."/>
            <person name="Daum C."/>
            <person name="Ng V."/>
            <person name="Clum A."/>
            <person name="Ohm R."/>
            <person name="Martin F."/>
            <person name="Silar P."/>
            <person name="Natvig D."/>
            <person name="Lalanne C."/>
            <person name="Gautier V."/>
            <person name="Ament-Velasquez S.L."/>
            <person name="Kruys A."/>
            <person name="Hutchinson M.I."/>
            <person name="Powell A.J."/>
            <person name="Barry K."/>
            <person name="Miller A.N."/>
            <person name="Grigoriev I.V."/>
            <person name="Debuchy R."/>
            <person name="Gladieux P."/>
            <person name="Thoren M.H."/>
            <person name="Johannesson H."/>
        </authorList>
    </citation>
    <scope>NUCLEOTIDE SEQUENCE</scope>
    <source>
        <strain evidence="2">CBS 731.68</strain>
    </source>
</reference>
<reference evidence="2" key="1">
    <citation type="journal article" date="2023" name="Mol. Phylogenet. Evol.">
        <title>Genome-scale phylogeny and comparative genomics of the fungal order Sordariales.</title>
        <authorList>
            <person name="Hensen N."/>
            <person name="Bonometti L."/>
            <person name="Westerberg I."/>
            <person name="Brannstrom I.O."/>
            <person name="Guillou S."/>
            <person name="Cros-Aarteil S."/>
            <person name="Calhoun S."/>
            <person name="Haridas S."/>
            <person name="Kuo A."/>
            <person name="Mondo S."/>
            <person name="Pangilinan J."/>
            <person name="Riley R."/>
            <person name="LaButti K."/>
            <person name="Andreopoulos B."/>
            <person name="Lipzen A."/>
            <person name="Chen C."/>
            <person name="Yan M."/>
            <person name="Daum C."/>
            <person name="Ng V."/>
            <person name="Clum A."/>
            <person name="Steindorff A."/>
            <person name="Ohm R.A."/>
            <person name="Martin F."/>
            <person name="Silar P."/>
            <person name="Natvig D.O."/>
            <person name="Lalanne C."/>
            <person name="Gautier V."/>
            <person name="Ament-Velasquez S.L."/>
            <person name="Kruys A."/>
            <person name="Hutchinson M.I."/>
            <person name="Powell A.J."/>
            <person name="Barry K."/>
            <person name="Miller A.N."/>
            <person name="Grigoriev I.V."/>
            <person name="Debuchy R."/>
            <person name="Gladieux P."/>
            <person name="Hiltunen Thoren M."/>
            <person name="Johannesson H."/>
        </authorList>
    </citation>
    <scope>NUCLEOTIDE SEQUENCE</scope>
    <source>
        <strain evidence="2">CBS 731.68</strain>
    </source>
</reference>
<accession>A0AAN6TS33</accession>
<comment type="caution">
    <text evidence="2">The sequence shown here is derived from an EMBL/GenBank/DDBJ whole genome shotgun (WGS) entry which is preliminary data.</text>
</comment>
<organism evidence="2 3">
    <name type="scientific">Parathielavia appendiculata</name>
    <dbReference type="NCBI Taxonomy" id="2587402"/>
    <lineage>
        <taxon>Eukaryota</taxon>
        <taxon>Fungi</taxon>
        <taxon>Dikarya</taxon>
        <taxon>Ascomycota</taxon>
        <taxon>Pezizomycotina</taxon>
        <taxon>Sordariomycetes</taxon>
        <taxon>Sordariomycetidae</taxon>
        <taxon>Sordariales</taxon>
        <taxon>Chaetomiaceae</taxon>
        <taxon>Parathielavia</taxon>
    </lineage>
</organism>
<name>A0AAN6TS33_9PEZI</name>
<dbReference type="GeneID" id="87828277"/>
<dbReference type="EMBL" id="MU853251">
    <property type="protein sequence ID" value="KAK4119261.1"/>
    <property type="molecule type" value="Genomic_DNA"/>
</dbReference>
<evidence type="ECO:0000256" key="1">
    <source>
        <dbReference type="SAM" id="MobiDB-lite"/>
    </source>
</evidence>
<proteinExistence type="predicted"/>